<dbReference type="GO" id="GO:0034982">
    <property type="term" value="P:mitochondrial protein processing"/>
    <property type="evidence" value="ECO:0007669"/>
    <property type="project" value="TreeGrafter"/>
</dbReference>
<keyword evidence="1 6" id="KW-0645">Protease</keyword>
<comment type="caution">
    <text evidence="10">The sequence shown here is derived from an EMBL/GenBank/DDBJ whole genome shotgun (WGS) entry which is preliminary data.</text>
</comment>
<comment type="cofactor">
    <cofactor evidence="6">
        <name>Zn(2+)</name>
        <dbReference type="ChEBI" id="CHEBI:29105"/>
    </cofactor>
    <text evidence="6">Binds 1 zinc ion per subunit.</text>
</comment>
<evidence type="ECO:0000313" key="10">
    <source>
        <dbReference type="EMBL" id="KAK4225901.1"/>
    </source>
</evidence>
<keyword evidence="4 6" id="KW-0862">Zinc</keyword>
<dbReference type="AlphaFoldDB" id="A0AAN7GSG2"/>
<evidence type="ECO:0000313" key="11">
    <source>
        <dbReference type="Proteomes" id="UP001301958"/>
    </source>
</evidence>
<reference evidence="10" key="2">
    <citation type="submission" date="2023-05" db="EMBL/GenBank/DDBJ databases">
        <authorList>
            <consortium name="Lawrence Berkeley National Laboratory"/>
            <person name="Steindorff A."/>
            <person name="Hensen N."/>
            <person name="Bonometti L."/>
            <person name="Westerberg I."/>
            <person name="Brannstrom I.O."/>
            <person name="Guillou S."/>
            <person name="Cros-Aarteil S."/>
            <person name="Calhoun S."/>
            <person name="Haridas S."/>
            <person name="Kuo A."/>
            <person name="Mondo S."/>
            <person name="Pangilinan J."/>
            <person name="Riley R."/>
            <person name="Labutti K."/>
            <person name="Andreopoulos B."/>
            <person name="Lipzen A."/>
            <person name="Chen C."/>
            <person name="Yanf M."/>
            <person name="Daum C."/>
            <person name="Ng V."/>
            <person name="Clum A."/>
            <person name="Ohm R."/>
            <person name="Martin F."/>
            <person name="Silar P."/>
            <person name="Natvig D."/>
            <person name="Lalanne C."/>
            <person name="Gautier V."/>
            <person name="Ament-Velasquez S.L."/>
            <person name="Kruys A."/>
            <person name="Hutchinson M.I."/>
            <person name="Powell A.J."/>
            <person name="Barry K."/>
            <person name="Miller A.N."/>
            <person name="Grigoriev I.V."/>
            <person name="Debuchy R."/>
            <person name="Gladieux P."/>
            <person name="Thoren M.H."/>
            <person name="Johannesson H."/>
        </authorList>
    </citation>
    <scope>NUCLEOTIDE SEQUENCE</scope>
    <source>
        <strain evidence="10">CBS 990.96</strain>
    </source>
</reference>
<sequence length="383" mass="43183">MFATLRSRPPPPSAAISTRRLLLTSIPSPRRIFSLPKTSPLFFHRNYQPPPPTQHKPPPRDPRNPYGYIPYNNEHYIRLQAAEPLPTPSTISITTVIFFSSISALIFYFSNLETVPVSGRTRFNVYSRDRTIEISQMQYKRIIASLHDQGGRILPDWDYRTQLVKRVMRRLIPKSGLTDQEWEILVIEDDSQANAFVLPGGKVFVFSGLLRVARNESGIAAVLGHEIAHDLAEHVGERLSADIGTNILMYALFVMGGTVGLGPLLWWFVGKRFMDVAFGYPMSRKQESEADYIGLMMMSEACYDPGEAVRFWQRMERVGQGNGVVPEWGSTHPSNESRIRSIEGWLGEARERRERSDCGAGVGGFAEAFREALRRGQVVVVNG</sequence>
<evidence type="ECO:0000256" key="8">
    <source>
        <dbReference type="SAM" id="Phobius"/>
    </source>
</evidence>
<evidence type="ECO:0000256" key="6">
    <source>
        <dbReference type="RuleBase" id="RU003983"/>
    </source>
</evidence>
<dbReference type="InterPro" id="IPR051156">
    <property type="entry name" value="Mito/Outer_Membr_Metalloprot"/>
</dbReference>
<dbReference type="GO" id="GO:0046872">
    <property type="term" value="F:metal ion binding"/>
    <property type="evidence" value="ECO:0007669"/>
    <property type="project" value="UniProtKB-KW"/>
</dbReference>
<evidence type="ECO:0000256" key="7">
    <source>
        <dbReference type="SAM" id="MobiDB-lite"/>
    </source>
</evidence>
<evidence type="ECO:0000256" key="4">
    <source>
        <dbReference type="ARBA" id="ARBA00022833"/>
    </source>
</evidence>
<name>A0AAN7GSG2_9PEZI</name>
<dbReference type="PANTHER" id="PTHR22726">
    <property type="entry name" value="METALLOENDOPEPTIDASE OMA1"/>
    <property type="match status" value="1"/>
</dbReference>
<feature type="region of interest" description="Disordered" evidence="7">
    <location>
        <begin position="44"/>
        <end position="65"/>
    </location>
</feature>
<feature type="transmembrane region" description="Helical" evidence="8">
    <location>
        <begin position="91"/>
        <end position="110"/>
    </location>
</feature>
<dbReference type="CDD" id="cd07331">
    <property type="entry name" value="M48C_Oma1_like"/>
    <property type="match status" value="1"/>
</dbReference>
<dbReference type="Gene3D" id="3.30.2010.10">
    <property type="entry name" value="Metalloproteases ('zincins'), catalytic domain"/>
    <property type="match status" value="1"/>
</dbReference>
<feature type="domain" description="Peptidase M48" evidence="9">
    <location>
        <begin position="160"/>
        <end position="345"/>
    </location>
</feature>
<dbReference type="InterPro" id="IPR001915">
    <property type="entry name" value="Peptidase_M48"/>
</dbReference>
<keyword evidence="2" id="KW-0479">Metal-binding</keyword>
<keyword evidence="11" id="KW-1185">Reference proteome</keyword>
<keyword evidence="8" id="KW-0472">Membrane</keyword>
<dbReference type="GO" id="GO:0005743">
    <property type="term" value="C:mitochondrial inner membrane"/>
    <property type="evidence" value="ECO:0007669"/>
    <property type="project" value="TreeGrafter"/>
</dbReference>
<gene>
    <name evidence="10" type="ORF">QBC38DRAFT_481821</name>
</gene>
<evidence type="ECO:0000256" key="2">
    <source>
        <dbReference type="ARBA" id="ARBA00022723"/>
    </source>
</evidence>
<proteinExistence type="inferred from homology"/>
<keyword evidence="3 6" id="KW-0378">Hydrolase</keyword>
<organism evidence="10 11">
    <name type="scientific">Podospora fimiseda</name>
    <dbReference type="NCBI Taxonomy" id="252190"/>
    <lineage>
        <taxon>Eukaryota</taxon>
        <taxon>Fungi</taxon>
        <taxon>Dikarya</taxon>
        <taxon>Ascomycota</taxon>
        <taxon>Pezizomycotina</taxon>
        <taxon>Sordariomycetes</taxon>
        <taxon>Sordariomycetidae</taxon>
        <taxon>Sordariales</taxon>
        <taxon>Podosporaceae</taxon>
        <taxon>Podospora</taxon>
    </lineage>
</organism>
<feature type="transmembrane region" description="Helical" evidence="8">
    <location>
        <begin position="247"/>
        <end position="269"/>
    </location>
</feature>
<evidence type="ECO:0000259" key="9">
    <source>
        <dbReference type="Pfam" id="PF01435"/>
    </source>
</evidence>
<keyword evidence="8" id="KW-0812">Transmembrane</keyword>
<dbReference type="Pfam" id="PF01435">
    <property type="entry name" value="Peptidase_M48"/>
    <property type="match status" value="1"/>
</dbReference>
<evidence type="ECO:0000256" key="1">
    <source>
        <dbReference type="ARBA" id="ARBA00022670"/>
    </source>
</evidence>
<evidence type="ECO:0000256" key="3">
    <source>
        <dbReference type="ARBA" id="ARBA00022801"/>
    </source>
</evidence>
<accession>A0AAN7GSG2</accession>
<dbReference type="GO" id="GO:0006515">
    <property type="term" value="P:protein quality control for misfolded or incompletely synthesized proteins"/>
    <property type="evidence" value="ECO:0007669"/>
    <property type="project" value="TreeGrafter"/>
</dbReference>
<evidence type="ECO:0000256" key="5">
    <source>
        <dbReference type="ARBA" id="ARBA00023049"/>
    </source>
</evidence>
<reference evidence="10" key="1">
    <citation type="journal article" date="2023" name="Mol. Phylogenet. Evol.">
        <title>Genome-scale phylogeny and comparative genomics of the fungal order Sordariales.</title>
        <authorList>
            <person name="Hensen N."/>
            <person name="Bonometti L."/>
            <person name="Westerberg I."/>
            <person name="Brannstrom I.O."/>
            <person name="Guillou S."/>
            <person name="Cros-Aarteil S."/>
            <person name="Calhoun S."/>
            <person name="Haridas S."/>
            <person name="Kuo A."/>
            <person name="Mondo S."/>
            <person name="Pangilinan J."/>
            <person name="Riley R."/>
            <person name="LaButti K."/>
            <person name="Andreopoulos B."/>
            <person name="Lipzen A."/>
            <person name="Chen C."/>
            <person name="Yan M."/>
            <person name="Daum C."/>
            <person name="Ng V."/>
            <person name="Clum A."/>
            <person name="Steindorff A."/>
            <person name="Ohm R.A."/>
            <person name="Martin F."/>
            <person name="Silar P."/>
            <person name="Natvig D.O."/>
            <person name="Lalanne C."/>
            <person name="Gautier V."/>
            <person name="Ament-Velasquez S.L."/>
            <person name="Kruys A."/>
            <person name="Hutchinson M.I."/>
            <person name="Powell A.J."/>
            <person name="Barry K."/>
            <person name="Miller A.N."/>
            <person name="Grigoriev I.V."/>
            <person name="Debuchy R."/>
            <person name="Gladieux P."/>
            <person name="Hiltunen Thoren M."/>
            <person name="Johannesson H."/>
        </authorList>
    </citation>
    <scope>NUCLEOTIDE SEQUENCE</scope>
    <source>
        <strain evidence="10">CBS 990.96</strain>
    </source>
</reference>
<dbReference type="PANTHER" id="PTHR22726:SF1">
    <property type="entry name" value="METALLOENDOPEPTIDASE OMA1, MITOCHONDRIAL"/>
    <property type="match status" value="1"/>
</dbReference>
<protein>
    <submittedName>
        <fullName evidence="10">Peptidase family M48-domain-containing protein</fullName>
    </submittedName>
</protein>
<comment type="similarity">
    <text evidence="6">Belongs to the peptidase M48 family.</text>
</comment>
<dbReference type="Proteomes" id="UP001301958">
    <property type="component" value="Unassembled WGS sequence"/>
</dbReference>
<keyword evidence="8" id="KW-1133">Transmembrane helix</keyword>
<dbReference type="EMBL" id="MU865357">
    <property type="protein sequence ID" value="KAK4225901.1"/>
    <property type="molecule type" value="Genomic_DNA"/>
</dbReference>
<keyword evidence="5 6" id="KW-0482">Metalloprotease</keyword>
<dbReference type="GO" id="GO:0004222">
    <property type="term" value="F:metalloendopeptidase activity"/>
    <property type="evidence" value="ECO:0007669"/>
    <property type="project" value="InterPro"/>
</dbReference>